<dbReference type="Gene3D" id="1.20.5.1930">
    <property type="match status" value="1"/>
</dbReference>
<dbReference type="InterPro" id="IPR029016">
    <property type="entry name" value="GAF-like_dom_sf"/>
</dbReference>
<evidence type="ECO:0000256" key="9">
    <source>
        <dbReference type="PROSITE-ProRule" id="PRU00169"/>
    </source>
</evidence>
<evidence type="ECO:0008006" key="19">
    <source>
        <dbReference type="Google" id="ProtNLM"/>
    </source>
</evidence>
<feature type="domain" description="PAS" evidence="15">
    <location>
        <begin position="684"/>
        <end position="739"/>
    </location>
</feature>
<dbReference type="SMART" id="SM00387">
    <property type="entry name" value="HATPase_c"/>
    <property type="match status" value="1"/>
</dbReference>
<evidence type="ECO:0000256" key="2">
    <source>
        <dbReference type="ARBA" id="ARBA00022543"/>
    </source>
</evidence>
<keyword evidence="8" id="KW-0675">Receptor</keyword>
<evidence type="ECO:0000259" key="16">
    <source>
        <dbReference type="PROSITE" id="PS50113"/>
    </source>
</evidence>
<dbReference type="Pfam" id="PF08448">
    <property type="entry name" value="PAS_4"/>
    <property type="match status" value="1"/>
</dbReference>
<evidence type="ECO:0000256" key="4">
    <source>
        <dbReference type="ARBA" id="ARBA00022679"/>
    </source>
</evidence>
<dbReference type="InterPro" id="IPR013656">
    <property type="entry name" value="PAS_4"/>
</dbReference>
<dbReference type="InterPro" id="IPR011712">
    <property type="entry name" value="Sig_transdc_His_kin_sub3_dim/P"/>
</dbReference>
<evidence type="ECO:0000256" key="1">
    <source>
        <dbReference type="ARBA" id="ARBA00006402"/>
    </source>
</evidence>
<dbReference type="Pfam" id="PF07730">
    <property type="entry name" value="HisKA_3"/>
    <property type="match status" value="1"/>
</dbReference>
<dbReference type="CDD" id="cd16917">
    <property type="entry name" value="HATPase_UhpB-NarQ-NarX-like"/>
    <property type="match status" value="1"/>
</dbReference>
<dbReference type="PROSITE" id="PS50046">
    <property type="entry name" value="PHYTOCHROME_2"/>
    <property type="match status" value="1"/>
</dbReference>
<dbReference type="SUPFAM" id="SSF55874">
    <property type="entry name" value="ATPase domain of HSP90 chaperone/DNA topoisomerase II/histidine kinase"/>
    <property type="match status" value="1"/>
</dbReference>
<dbReference type="InterPro" id="IPR050482">
    <property type="entry name" value="Sensor_HK_TwoCompSys"/>
</dbReference>
<keyword evidence="18" id="KW-1185">Reference proteome</keyword>
<evidence type="ECO:0000259" key="13">
    <source>
        <dbReference type="PROSITE" id="PS50109"/>
    </source>
</evidence>
<dbReference type="InterPro" id="IPR000014">
    <property type="entry name" value="PAS"/>
</dbReference>
<dbReference type="InterPro" id="IPR043150">
    <property type="entry name" value="Phytochrome_PHY_sf"/>
</dbReference>
<comment type="similarity">
    <text evidence="1">In the N-terminal section; belongs to the phytochrome family.</text>
</comment>
<comment type="caution">
    <text evidence="17">The sequence shown here is derived from an EMBL/GenBank/DDBJ whole genome shotgun (WGS) entry which is preliminary data.</text>
</comment>
<feature type="domain" description="Histidine kinase" evidence="13">
    <location>
        <begin position="954"/>
        <end position="1048"/>
    </location>
</feature>
<dbReference type="InterPro" id="IPR011006">
    <property type="entry name" value="CheY-like_superfamily"/>
</dbReference>
<keyword evidence="9" id="KW-0597">Phosphoprotein</keyword>
<evidence type="ECO:0000313" key="17">
    <source>
        <dbReference type="EMBL" id="MBK1630480.1"/>
    </source>
</evidence>
<dbReference type="Gene3D" id="3.30.450.20">
    <property type="entry name" value="PAS domain"/>
    <property type="match status" value="3"/>
</dbReference>
<dbReference type="SUPFAM" id="SSF55781">
    <property type="entry name" value="GAF domain-like"/>
    <property type="match status" value="2"/>
</dbReference>
<dbReference type="InterPro" id="IPR001294">
    <property type="entry name" value="Phytochrome"/>
</dbReference>
<feature type="coiled-coil region" evidence="10">
    <location>
        <begin position="663"/>
        <end position="694"/>
    </location>
</feature>
<dbReference type="Pfam" id="PF08447">
    <property type="entry name" value="PAS_3"/>
    <property type="match status" value="1"/>
</dbReference>
<dbReference type="PROSITE" id="PS50113">
    <property type="entry name" value="PAC"/>
    <property type="match status" value="1"/>
</dbReference>
<dbReference type="Pfam" id="PF00360">
    <property type="entry name" value="PHY"/>
    <property type="match status" value="1"/>
</dbReference>
<reference evidence="17 18" key="1">
    <citation type="journal article" date="2020" name="Microorganisms">
        <title>Osmotic Adaptation and Compatible Solute Biosynthesis of Phototrophic Bacteria as Revealed from Genome Analyses.</title>
        <authorList>
            <person name="Imhoff J.F."/>
            <person name="Rahn T."/>
            <person name="Kunzel S."/>
            <person name="Keller A."/>
            <person name="Neulinger S.C."/>
        </authorList>
    </citation>
    <scope>NUCLEOTIDE SEQUENCE [LARGE SCALE GENOMIC DNA]</scope>
    <source>
        <strain evidence="17 18">DSM 6210</strain>
    </source>
</reference>
<proteinExistence type="inferred from homology"/>
<evidence type="ECO:0000256" key="11">
    <source>
        <dbReference type="SAM" id="MobiDB-lite"/>
    </source>
</evidence>
<dbReference type="PROSITE" id="PS50110">
    <property type="entry name" value="RESPONSE_REGULATORY"/>
    <property type="match status" value="1"/>
</dbReference>
<dbReference type="Pfam" id="PF01590">
    <property type="entry name" value="GAF"/>
    <property type="match status" value="1"/>
</dbReference>
<dbReference type="CDD" id="cd00130">
    <property type="entry name" value="PAS"/>
    <property type="match status" value="2"/>
</dbReference>
<dbReference type="InterPro" id="IPR036890">
    <property type="entry name" value="HATPase_C_sf"/>
</dbReference>
<dbReference type="Pfam" id="PF08446">
    <property type="entry name" value="PAS_2"/>
    <property type="match status" value="1"/>
</dbReference>
<evidence type="ECO:0000259" key="14">
    <source>
        <dbReference type="PROSITE" id="PS50110"/>
    </source>
</evidence>
<dbReference type="InterPro" id="IPR003018">
    <property type="entry name" value="GAF"/>
</dbReference>
<dbReference type="InterPro" id="IPR016132">
    <property type="entry name" value="Phyto_chromo_attachment"/>
</dbReference>
<evidence type="ECO:0000313" key="18">
    <source>
        <dbReference type="Proteomes" id="UP000748752"/>
    </source>
</evidence>
<dbReference type="SMART" id="SM00091">
    <property type="entry name" value="PAS"/>
    <property type="match status" value="3"/>
</dbReference>
<evidence type="ECO:0000259" key="15">
    <source>
        <dbReference type="PROSITE" id="PS50112"/>
    </source>
</evidence>
<dbReference type="InterPro" id="IPR005467">
    <property type="entry name" value="His_kinase_dom"/>
</dbReference>
<feature type="domain" description="Response regulatory" evidence="14">
    <location>
        <begin position="1079"/>
        <end position="1195"/>
    </location>
</feature>
<gene>
    <name evidence="17" type="ORF">CKO31_06915</name>
</gene>
<evidence type="ECO:0000256" key="8">
    <source>
        <dbReference type="ARBA" id="ARBA00023170"/>
    </source>
</evidence>
<feature type="modified residue" description="4-aspartylphosphate" evidence="9">
    <location>
        <position position="1130"/>
    </location>
</feature>
<keyword evidence="7" id="KW-0902">Two-component regulatory system</keyword>
<dbReference type="PANTHER" id="PTHR24421:SF58">
    <property type="entry name" value="SIGNAL TRANSDUCTION HISTIDINE-PROTEIN KINASE_PHOSPHATASE UHPB"/>
    <property type="match status" value="1"/>
</dbReference>
<dbReference type="PROSITE" id="PS50109">
    <property type="entry name" value="HIS_KIN"/>
    <property type="match status" value="1"/>
</dbReference>
<dbReference type="CDD" id="cd17535">
    <property type="entry name" value="REC_NarL-like"/>
    <property type="match status" value="1"/>
</dbReference>
<keyword evidence="5" id="KW-0418">Kinase</keyword>
<evidence type="ECO:0000259" key="12">
    <source>
        <dbReference type="PROSITE" id="PS50046"/>
    </source>
</evidence>
<dbReference type="Gene3D" id="3.40.50.2300">
    <property type="match status" value="1"/>
</dbReference>
<evidence type="ECO:0000256" key="10">
    <source>
        <dbReference type="SAM" id="Coils"/>
    </source>
</evidence>
<evidence type="ECO:0000256" key="7">
    <source>
        <dbReference type="ARBA" id="ARBA00023012"/>
    </source>
</evidence>
<keyword evidence="10" id="KW-0175">Coiled coil</keyword>
<dbReference type="Gene3D" id="3.30.565.10">
    <property type="entry name" value="Histidine kinase-like ATPase, C-terminal domain"/>
    <property type="match status" value="1"/>
</dbReference>
<dbReference type="PANTHER" id="PTHR24421">
    <property type="entry name" value="NITRATE/NITRITE SENSOR PROTEIN NARX-RELATED"/>
    <property type="match status" value="1"/>
</dbReference>
<dbReference type="SMART" id="SM00065">
    <property type="entry name" value="GAF"/>
    <property type="match status" value="1"/>
</dbReference>
<dbReference type="Gene3D" id="3.30.450.270">
    <property type="match status" value="1"/>
</dbReference>
<evidence type="ECO:0000256" key="5">
    <source>
        <dbReference type="ARBA" id="ARBA00022777"/>
    </source>
</evidence>
<dbReference type="InterPro" id="IPR013655">
    <property type="entry name" value="PAS_fold_3"/>
</dbReference>
<dbReference type="NCBIfam" id="TIGR00229">
    <property type="entry name" value="sensory_box"/>
    <property type="match status" value="2"/>
</dbReference>
<feature type="domain" description="Phytochrome chromophore attachment site" evidence="12">
    <location>
        <begin position="176"/>
        <end position="335"/>
    </location>
</feature>
<dbReference type="InterPro" id="IPR035965">
    <property type="entry name" value="PAS-like_dom_sf"/>
</dbReference>
<dbReference type="InterPro" id="IPR001610">
    <property type="entry name" value="PAC"/>
</dbReference>
<dbReference type="Proteomes" id="UP000748752">
    <property type="component" value="Unassembled WGS sequence"/>
</dbReference>
<dbReference type="InterPro" id="IPR013515">
    <property type="entry name" value="Phytochrome_cen-reg"/>
</dbReference>
<dbReference type="InterPro" id="IPR003594">
    <property type="entry name" value="HATPase_dom"/>
</dbReference>
<dbReference type="InterPro" id="IPR013654">
    <property type="entry name" value="PAS_2"/>
</dbReference>
<sequence length="1214" mass="130831">MRPCRQFPQADRAPGRARQTQEPMPAVTPAATPEPDLSLCDCEPVEFPEAAQSHGALLALTGAALVVERASANTGEVLGRAPRALLGRPLDAAVGGGLAAAVRTAVDAGLHSAQPVAFPWRPGPAGGPAFWCALHRSGGRLVLDLEPDPPAWSAAETEARATQALARMQRARAEADLERKLAAAADLFRTLTGYDRAMIYRFDPVDWHGEVVAESRTGDCEPYLSLHYPASDIPAQARALYQRSPTRVISDVEAPAAALLTAPDAADGQPLDLSLSTLRAVSPVHLEYLHNMGVQATLTGSLMVEDRLWGLVACHHHSPRVLPGKLRELVGWLAQDLATQIALVEARAAARRRARLKACRERVVTGMRAGAGLAELIRGPRLPDVLGAVAADGVALVAAERIVTGGATPAPERCGQIAATLAERVGSPGMQVFATDCLSRELPDTEDLAATAAGLLMQPLAVDTGLKLIFFRGELLREATWGGSPHEAVLTGADGRINPRKSFAAWCETVRLQARRWLDEELESARELGVLIDVEARRVAEQAARDLALDKYQALFRHFPLGITVCDRDGAIVETNPVSEQMLGVGVAEQTGRHIDGPEWSIQRPDGTPLPAAEYASVRACRERVATRDQEMVLVGPGDERRWLNVSAAPLSVGDLGALVVFEDITERKRSEARREAEAALRESERRFRIMADELPVLIWVNDPDLNCTMVNKTYREYVGLPEDACLGRQWLDILHPDDLDAYCETFYAKLGLGESFHGQCRGRRADGAWRWLETFARPFYGADGQLAGVVGTTLDITDRKAAEDALHESNRALAHHAEQLGRLTSALTLAEQRERERLAKVLHDHLQQLLVGATMGVERLARRLQKVALDGVSAGNDREVDAALAALKDLLRQALESARTLVADLGPPILHEVGLDAALEWLARTMQDNHGLRVSLALDADIPTQPEDVRSVLFECVREALFNVVKHAGCRGAQVCVHRDGDGRFCIEVRDAGSGFDTARLTAADSDGTGFGILSMRERLRCLGGRCEIESSPGAGTRVVLRAPPDGPERAGAALGAGESAAARAQGLAEARTESQVEVLLVDDHAMVRQGLRALLTDEPSLRVVGEACDGIQALERVDELRPRLVLMDYSMPQMDGLEATRRLKAQHPDLCVIGLSMYQEADRAAAMLSAGAAAYVDKTAGADALLATIRAQLPLCRIEPGTPPTPSPTGEV</sequence>
<dbReference type="PRINTS" id="PR01033">
    <property type="entry name" value="PHYTOCHROME"/>
</dbReference>
<dbReference type="SMART" id="SM00086">
    <property type="entry name" value="PAC"/>
    <property type="match status" value="2"/>
</dbReference>
<dbReference type="Pfam" id="PF00072">
    <property type="entry name" value="Response_reg"/>
    <property type="match status" value="1"/>
</dbReference>
<dbReference type="InterPro" id="IPR058245">
    <property type="entry name" value="NreC/VraR/RcsB-like_REC"/>
</dbReference>
<keyword evidence="2" id="KW-0600">Photoreceptor protein</keyword>
<evidence type="ECO:0000256" key="6">
    <source>
        <dbReference type="ARBA" id="ARBA00022991"/>
    </source>
</evidence>
<protein>
    <recommendedName>
        <fullName evidence="19">Histidine kinase</fullName>
    </recommendedName>
</protein>
<organism evidence="17 18">
    <name type="scientific">Thiohalocapsa halophila</name>
    <dbReference type="NCBI Taxonomy" id="69359"/>
    <lineage>
        <taxon>Bacteria</taxon>
        <taxon>Pseudomonadati</taxon>
        <taxon>Pseudomonadota</taxon>
        <taxon>Gammaproteobacteria</taxon>
        <taxon>Chromatiales</taxon>
        <taxon>Chromatiaceae</taxon>
        <taxon>Thiohalocapsa</taxon>
    </lineage>
</organism>
<dbReference type="SUPFAM" id="SSF55785">
    <property type="entry name" value="PYP-like sensor domain (PAS domain)"/>
    <property type="match status" value="3"/>
</dbReference>
<dbReference type="InterPro" id="IPR001789">
    <property type="entry name" value="Sig_transdc_resp-reg_receiver"/>
</dbReference>
<dbReference type="PROSITE" id="PS50112">
    <property type="entry name" value="PAS"/>
    <property type="match status" value="1"/>
</dbReference>
<dbReference type="Pfam" id="PF02518">
    <property type="entry name" value="HATPase_c"/>
    <property type="match status" value="1"/>
</dbReference>
<name>A0ABS1CF15_9GAMM</name>
<keyword evidence="4" id="KW-0808">Transferase</keyword>
<accession>A0ABS1CF15</accession>
<dbReference type="SUPFAM" id="SSF52172">
    <property type="entry name" value="CheY-like"/>
    <property type="match status" value="1"/>
</dbReference>
<dbReference type="InterPro" id="IPR000700">
    <property type="entry name" value="PAS-assoc_C"/>
</dbReference>
<dbReference type="SMART" id="SM00448">
    <property type="entry name" value="REC"/>
    <property type="match status" value="1"/>
</dbReference>
<evidence type="ECO:0000256" key="3">
    <source>
        <dbReference type="ARBA" id="ARBA00022606"/>
    </source>
</evidence>
<keyword evidence="6" id="KW-0157">Chromophore</keyword>
<dbReference type="EMBL" id="NRRV01000012">
    <property type="protein sequence ID" value="MBK1630480.1"/>
    <property type="molecule type" value="Genomic_DNA"/>
</dbReference>
<keyword evidence="3" id="KW-0716">Sensory transduction</keyword>
<feature type="domain" description="PAC" evidence="16">
    <location>
        <begin position="757"/>
        <end position="809"/>
    </location>
</feature>
<dbReference type="Gene3D" id="3.30.450.40">
    <property type="match status" value="1"/>
</dbReference>
<feature type="region of interest" description="Disordered" evidence="11">
    <location>
        <begin position="1"/>
        <end position="35"/>
    </location>
</feature>